<reference evidence="8 9" key="1">
    <citation type="submission" date="2019-12" db="EMBL/GenBank/DDBJ databases">
        <title>Sporaefaciens musculi gen. nov., sp. nov., a novel bacterium isolated from the caecum of an obese mouse.</title>
        <authorList>
            <person name="Rasmussen T.S."/>
            <person name="Streidl T."/>
            <person name="Hitch T.C.A."/>
            <person name="Wortmann E."/>
            <person name="Deptula P."/>
            <person name="Hansen M."/>
            <person name="Nielsen D.S."/>
            <person name="Clavel T."/>
            <person name="Vogensen F.K."/>
        </authorList>
    </citation>
    <scope>NUCLEOTIDE SEQUENCE [LARGE SCALE GENOMIC DNA]</scope>
    <source>
        <strain evidence="8 9">WCA-9-b2</strain>
    </source>
</reference>
<dbReference type="HAMAP" id="MF_00073">
    <property type="entry name" value="NusB"/>
    <property type="match status" value="1"/>
</dbReference>
<keyword evidence="3 6" id="KW-0694">RNA-binding</keyword>
<dbReference type="SUPFAM" id="SSF48013">
    <property type="entry name" value="NusB-like"/>
    <property type="match status" value="1"/>
</dbReference>
<comment type="caution">
    <text evidence="8">The sequence shown here is derived from an EMBL/GenBank/DDBJ whole genome shotgun (WGS) entry which is preliminary data.</text>
</comment>
<dbReference type="GO" id="GO:0005829">
    <property type="term" value="C:cytosol"/>
    <property type="evidence" value="ECO:0007669"/>
    <property type="project" value="TreeGrafter"/>
</dbReference>
<keyword evidence="9" id="KW-1185">Reference proteome</keyword>
<sequence length="132" mass="15254">MKRSELREHIFKMVFGIEFRPPEEMPEQLGLYFEQLENPREQDLDYIRQKAQKVAKKAEEIDALLNTHTTGWKTSRMNKVDLTILRLAVYEMKWDEDVPVGVAIDEAVELAKKYSSDEGPAFINAVLAKLAV</sequence>
<gene>
    <name evidence="6 8" type="primary">nusB</name>
    <name evidence="8" type="ORF">GN277_12435</name>
</gene>
<comment type="function">
    <text evidence="6">Involved in transcription antitermination. Required for transcription of ribosomal RNA (rRNA) genes. Binds specifically to the boxA antiterminator sequence of the ribosomal RNA (rrn) operons.</text>
</comment>
<proteinExistence type="inferred from homology"/>
<dbReference type="GO" id="GO:0031564">
    <property type="term" value="P:transcription antitermination"/>
    <property type="evidence" value="ECO:0007669"/>
    <property type="project" value="UniProtKB-KW"/>
</dbReference>
<comment type="similarity">
    <text evidence="1 6">Belongs to the NusB family.</text>
</comment>
<evidence type="ECO:0000256" key="6">
    <source>
        <dbReference type="HAMAP-Rule" id="MF_00073"/>
    </source>
</evidence>
<dbReference type="InterPro" id="IPR011605">
    <property type="entry name" value="NusB_fam"/>
</dbReference>
<keyword evidence="2 6" id="KW-0889">Transcription antitermination</keyword>
<dbReference type="EMBL" id="WUQX01000001">
    <property type="protein sequence ID" value="MXP76171.1"/>
    <property type="molecule type" value="Genomic_DNA"/>
</dbReference>
<dbReference type="GO" id="GO:0003723">
    <property type="term" value="F:RNA binding"/>
    <property type="evidence" value="ECO:0007669"/>
    <property type="project" value="UniProtKB-UniRule"/>
</dbReference>
<name>A0A7X3MGT3_9FIRM</name>
<dbReference type="PANTHER" id="PTHR11078:SF3">
    <property type="entry name" value="ANTITERMINATION NUSB DOMAIN-CONTAINING PROTEIN"/>
    <property type="match status" value="1"/>
</dbReference>
<dbReference type="AlphaFoldDB" id="A0A7X3MGT3"/>
<dbReference type="RefSeq" id="WP_159751335.1">
    <property type="nucleotide sequence ID" value="NZ_CASSPE010000011.1"/>
</dbReference>
<protein>
    <recommendedName>
        <fullName evidence="6">Transcription antitermination protein NusB</fullName>
    </recommendedName>
    <alternativeName>
        <fullName evidence="6">Antitermination factor NusB</fullName>
    </alternativeName>
</protein>
<dbReference type="NCBIfam" id="TIGR01951">
    <property type="entry name" value="nusB"/>
    <property type="match status" value="1"/>
</dbReference>
<dbReference type="Pfam" id="PF01029">
    <property type="entry name" value="NusB"/>
    <property type="match status" value="1"/>
</dbReference>
<dbReference type="Proteomes" id="UP000460412">
    <property type="component" value="Unassembled WGS sequence"/>
</dbReference>
<organism evidence="8 9">
    <name type="scientific">Sporofaciens musculi</name>
    <dbReference type="NCBI Taxonomy" id="2681861"/>
    <lineage>
        <taxon>Bacteria</taxon>
        <taxon>Bacillati</taxon>
        <taxon>Bacillota</taxon>
        <taxon>Clostridia</taxon>
        <taxon>Lachnospirales</taxon>
        <taxon>Lachnospiraceae</taxon>
        <taxon>Sporofaciens</taxon>
    </lineage>
</organism>
<dbReference type="InterPro" id="IPR006027">
    <property type="entry name" value="NusB_RsmB_TIM44"/>
</dbReference>
<keyword evidence="4 6" id="KW-0805">Transcription regulation</keyword>
<dbReference type="Gene3D" id="1.10.940.10">
    <property type="entry name" value="NusB-like"/>
    <property type="match status" value="1"/>
</dbReference>
<evidence type="ECO:0000313" key="9">
    <source>
        <dbReference type="Proteomes" id="UP000460412"/>
    </source>
</evidence>
<dbReference type="GO" id="GO:0006353">
    <property type="term" value="P:DNA-templated transcription termination"/>
    <property type="evidence" value="ECO:0007669"/>
    <property type="project" value="UniProtKB-UniRule"/>
</dbReference>
<evidence type="ECO:0000259" key="7">
    <source>
        <dbReference type="Pfam" id="PF01029"/>
    </source>
</evidence>
<evidence type="ECO:0000313" key="8">
    <source>
        <dbReference type="EMBL" id="MXP76171.1"/>
    </source>
</evidence>
<evidence type="ECO:0000256" key="1">
    <source>
        <dbReference type="ARBA" id="ARBA00005952"/>
    </source>
</evidence>
<evidence type="ECO:0000256" key="2">
    <source>
        <dbReference type="ARBA" id="ARBA00022814"/>
    </source>
</evidence>
<evidence type="ECO:0000256" key="4">
    <source>
        <dbReference type="ARBA" id="ARBA00023015"/>
    </source>
</evidence>
<feature type="domain" description="NusB/RsmB/TIM44" evidence="7">
    <location>
        <begin position="6"/>
        <end position="131"/>
    </location>
</feature>
<keyword evidence="5 6" id="KW-0804">Transcription</keyword>
<evidence type="ECO:0000256" key="5">
    <source>
        <dbReference type="ARBA" id="ARBA00023163"/>
    </source>
</evidence>
<dbReference type="InterPro" id="IPR035926">
    <property type="entry name" value="NusB-like_sf"/>
</dbReference>
<accession>A0A7X3MGT3</accession>
<evidence type="ECO:0000256" key="3">
    <source>
        <dbReference type="ARBA" id="ARBA00022884"/>
    </source>
</evidence>
<dbReference type="PANTHER" id="PTHR11078">
    <property type="entry name" value="N UTILIZATION SUBSTANCE PROTEIN B-RELATED"/>
    <property type="match status" value="1"/>
</dbReference>